<evidence type="ECO:0000256" key="1">
    <source>
        <dbReference type="SAM" id="Phobius"/>
    </source>
</evidence>
<sequence>MTKIKWYVYLIFILFVCLIVSNVYWIFATKSIKETYGRNCQKNIESVKKDLENKSYDISKDFLIDISIPLTFFVRDSLQSNKTYQVEECFNQIVKNKGFKEISFVSGNTIQISTNKKYEGSDFSKFYPEQFSSYQRITVLNEKGVIFAVSPVMNINEKVGFIIISYDLSQ</sequence>
<organism evidence="2">
    <name type="scientific">Thermodesulfobium narugense</name>
    <dbReference type="NCBI Taxonomy" id="184064"/>
    <lineage>
        <taxon>Bacteria</taxon>
        <taxon>Pseudomonadati</taxon>
        <taxon>Thermodesulfobiota</taxon>
        <taxon>Thermodesulfobiia</taxon>
        <taxon>Thermodesulfobiales</taxon>
        <taxon>Thermodesulfobiaceae</taxon>
        <taxon>Thermodesulfobium</taxon>
    </lineage>
</organism>
<gene>
    <name evidence="2" type="ORF">ENL70_03180</name>
</gene>
<comment type="caution">
    <text evidence="2">The sequence shown here is derived from an EMBL/GenBank/DDBJ whole genome shotgun (WGS) entry which is preliminary data.</text>
</comment>
<reference evidence="2" key="1">
    <citation type="journal article" date="2020" name="mSystems">
        <title>Genome- and Community-Level Interaction Insights into Carbon Utilization and Element Cycling Functions of Hydrothermarchaeota in Hydrothermal Sediment.</title>
        <authorList>
            <person name="Zhou Z."/>
            <person name="Liu Y."/>
            <person name="Xu W."/>
            <person name="Pan J."/>
            <person name="Luo Z.H."/>
            <person name="Li M."/>
        </authorList>
    </citation>
    <scope>NUCLEOTIDE SEQUENCE [LARGE SCALE GENOMIC DNA]</scope>
    <source>
        <strain evidence="2">SpSt-1019</strain>
    </source>
</reference>
<dbReference type="EMBL" id="DRUY01000108">
    <property type="protein sequence ID" value="HHI65536.1"/>
    <property type="molecule type" value="Genomic_DNA"/>
</dbReference>
<name>A0A7C5KB54_9BACT</name>
<evidence type="ECO:0008006" key="3">
    <source>
        <dbReference type="Google" id="ProtNLM"/>
    </source>
</evidence>
<proteinExistence type="predicted"/>
<feature type="transmembrane region" description="Helical" evidence="1">
    <location>
        <begin position="6"/>
        <end position="28"/>
    </location>
</feature>
<keyword evidence="1" id="KW-0812">Transmembrane</keyword>
<dbReference type="AlphaFoldDB" id="A0A7C5KB54"/>
<evidence type="ECO:0000313" key="2">
    <source>
        <dbReference type="EMBL" id="HHI65536.1"/>
    </source>
</evidence>
<keyword evidence="1" id="KW-0472">Membrane</keyword>
<keyword evidence="1" id="KW-1133">Transmembrane helix</keyword>
<protein>
    <recommendedName>
        <fullName evidence="3">Double Cache domain-containing protein</fullName>
    </recommendedName>
</protein>
<accession>A0A7C5KB54</accession>